<dbReference type="InterPro" id="IPR050090">
    <property type="entry name" value="Tyrosine_recombinase_XerCD"/>
</dbReference>
<dbReference type="Proteomes" id="UP000230564">
    <property type="component" value="Unassembled WGS sequence"/>
</dbReference>
<keyword evidence="4" id="KW-0233">DNA recombination</keyword>
<keyword evidence="3 5" id="KW-0238">DNA-binding</keyword>
<evidence type="ECO:0000256" key="5">
    <source>
        <dbReference type="PROSITE-ProRule" id="PRU01248"/>
    </source>
</evidence>
<evidence type="ECO:0000256" key="3">
    <source>
        <dbReference type="ARBA" id="ARBA00023125"/>
    </source>
</evidence>
<dbReference type="InterPro" id="IPR004107">
    <property type="entry name" value="Integrase_SAM-like_N"/>
</dbReference>
<proteinExistence type="inferred from homology"/>
<feature type="domain" description="Core-binding (CB)" evidence="7">
    <location>
        <begin position="26"/>
        <end position="103"/>
    </location>
</feature>
<evidence type="ECO:0000256" key="2">
    <source>
        <dbReference type="ARBA" id="ARBA00022908"/>
    </source>
</evidence>
<evidence type="ECO:0000313" key="8">
    <source>
        <dbReference type="EMBL" id="PIR07079.1"/>
    </source>
</evidence>
<protein>
    <submittedName>
        <fullName evidence="8">Integrase</fullName>
    </submittedName>
</protein>
<dbReference type="AlphaFoldDB" id="A0A2H0NDV6"/>
<dbReference type="SUPFAM" id="SSF56349">
    <property type="entry name" value="DNA breaking-rejoining enzymes"/>
    <property type="match status" value="1"/>
</dbReference>
<dbReference type="InterPro" id="IPR002104">
    <property type="entry name" value="Integrase_catalytic"/>
</dbReference>
<evidence type="ECO:0000259" key="7">
    <source>
        <dbReference type="PROSITE" id="PS51900"/>
    </source>
</evidence>
<comment type="caution">
    <text evidence="8">The sequence shown here is derived from an EMBL/GenBank/DDBJ whole genome shotgun (WGS) entry which is preliminary data.</text>
</comment>
<evidence type="ECO:0000256" key="4">
    <source>
        <dbReference type="ARBA" id="ARBA00023172"/>
    </source>
</evidence>
<name>A0A2H0NDV6_9BACT</name>
<evidence type="ECO:0000259" key="6">
    <source>
        <dbReference type="PROSITE" id="PS51898"/>
    </source>
</evidence>
<dbReference type="GO" id="GO:0015074">
    <property type="term" value="P:DNA integration"/>
    <property type="evidence" value="ECO:0007669"/>
    <property type="project" value="UniProtKB-KW"/>
</dbReference>
<dbReference type="InterPro" id="IPR044068">
    <property type="entry name" value="CB"/>
</dbReference>
<dbReference type="GO" id="GO:0006310">
    <property type="term" value="P:DNA recombination"/>
    <property type="evidence" value="ECO:0007669"/>
    <property type="project" value="UniProtKB-KW"/>
</dbReference>
<keyword evidence="2" id="KW-0229">DNA integration</keyword>
<dbReference type="Gene3D" id="1.10.150.130">
    <property type="match status" value="1"/>
</dbReference>
<dbReference type="PANTHER" id="PTHR30349:SF64">
    <property type="entry name" value="PROPHAGE INTEGRASE INTD-RELATED"/>
    <property type="match status" value="1"/>
</dbReference>
<gene>
    <name evidence="8" type="ORF">COV55_01470</name>
</gene>
<dbReference type="Gene3D" id="1.10.443.10">
    <property type="entry name" value="Intergrase catalytic core"/>
    <property type="match status" value="1"/>
</dbReference>
<dbReference type="PROSITE" id="PS51900">
    <property type="entry name" value="CB"/>
    <property type="match status" value="1"/>
</dbReference>
<comment type="similarity">
    <text evidence="1">Belongs to the 'phage' integrase family.</text>
</comment>
<reference evidence="8 9" key="1">
    <citation type="submission" date="2017-09" db="EMBL/GenBank/DDBJ databases">
        <title>Depth-based differentiation of microbial function through sediment-hosted aquifers and enrichment of novel symbionts in the deep terrestrial subsurface.</title>
        <authorList>
            <person name="Probst A.J."/>
            <person name="Ladd B."/>
            <person name="Jarett J.K."/>
            <person name="Geller-Mcgrath D.E."/>
            <person name="Sieber C.M."/>
            <person name="Emerson J.B."/>
            <person name="Anantharaman K."/>
            <person name="Thomas B.C."/>
            <person name="Malmstrom R."/>
            <person name="Stieglmeier M."/>
            <person name="Klingl A."/>
            <person name="Woyke T."/>
            <person name="Ryan C.M."/>
            <person name="Banfield J.F."/>
        </authorList>
    </citation>
    <scope>NUCLEOTIDE SEQUENCE [LARGE SCALE GENOMIC DNA]</scope>
    <source>
        <strain evidence="8">CG11_big_fil_rev_8_21_14_0_20_36_20</strain>
    </source>
</reference>
<dbReference type="PROSITE" id="PS51898">
    <property type="entry name" value="TYR_RECOMBINASE"/>
    <property type="match status" value="1"/>
</dbReference>
<dbReference type="InterPro" id="IPR010998">
    <property type="entry name" value="Integrase_recombinase_N"/>
</dbReference>
<dbReference type="Pfam" id="PF00589">
    <property type="entry name" value="Phage_integrase"/>
    <property type="match status" value="1"/>
</dbReference>
<dbReference type="InterPro" id="IPR013762">
    <property type="entry name" value="Integrase-like_cat_sf"/>
</dbReference>
<dbReference type="EMBL" id="PCWQ01000007">
    <property type="protein sequence ID" value="PIR07079.1"/>
    <property type="molecule type" value="Genomic_DNA"/>
</dbReference>
<dbReference type="PANTHER" id="PTHR30349">
    <property type="entry name" value="PHAGE INTEGRASE-RELATED"/>
    <property type="match status" value="1"/>
</dbReference>
<evidence type="ECO:0000313" key="9">
    <source>
        <dbReference type="Proteomes" id="UP000230564"/>
    </source>
</evidence>
<feature type="domain" description="Tyr recombinase" evidence="6">
    <location>
        <begin position="119"/>
        <end position="293"/>
    </location>
</feature>
<organism evidence="8 9">
    <name type="scientific">Candidatus Komeilibacteria bacterium CG11_big_fil_rev_8_21_14_0_20_36_20</name>
    <dbReference type="NCBI Taxonomy" id="1974477"/>
    <lineage>
        <taxon>Bacteria</taxon>
        <taxon>Candidatus Komeiliibacteriota</taxon>
    </lineage>
</organism>
<dbReference type="GO" id="GO:0003677">
    <property type="term" value="F:DNA binding"/>
    <property type="evidence" value="ECO:0007669"/>
    <property type="project" value="UniProtKB-UniRule"/>
</dbReference>
<dbReference type="Pfam" id="PF13495">
    <property type="entry name" value="Phage_int_SAM_4"/>
    <property type="match status" value="1"/>
</dbReference>
<evidence type="ECO:0000256" key="1">
    <source>
        <dbReference type="ARBA" id="ARBA00008857"/>
    </source>
</evidence>
<sequence length="296" mass="34210">MKSDLNKSKWPLILDKNQQINLKNSHPLHALAQELIIRGFSRKTIQNYLSHNQKFLNFISKSAKEARTQDIKSYLLYLKSKNYSNTSLNSVISALKFYYQQILKRKLFFNIQRPKREKFLPVILSRAEIINIINSPLNIKHRLILSMLYGSGLRVSELVKIKISHLDILGKKLFVKNSKGHKDRHTLLSIHSIQLLNLYLAALPASQSYLFAGTNSKYHLSSRSVQKILIQSLIKNKINKKISCHSLRHAFATHLLDQGIDLRLIQKLLGHQNIKTTQHYTQVSNKFLNNIKSPLD</sequence>
<dbReference type="InterPro" id="IPR011010">
    <property type="entry name" value="DNA_brk_join_enz"/>
</dbReference>
<accession>A0A2H0NDV6</accession>